<sequence>MDSVENAAFRPAFSSTNTHHALSLANCNTSEEEVRLVQEVRNWRRTERQIEGNCRGNQLQQLIHSVEEEDNNVGGLGPELQVTQFQEVSPQLQQMSQFQEACTQRSIP</sequence>
<protein>
    <submittedName>
        <fullName evidence="1">Uncharacterized protein</fullName>
    </submittedName>
</protein>
<organism evidence="1 2">
    <name type="scientific">Litomosoides sigmodontis</name>
    <name type="common">Filarial nematode worm</name>
    <dbReference type="NCBI Taxonomy" id="42156"/>
    <lineage>
        <taxon>Eukaryota</taxon>
        <taxon>Metazoa</taxon>
        <taxon>Ecdysozoa</taxon>
        <taxon>Nematoda</taxon>
        <taxon>Chromadorea</taxon>
        <taxon>Rhabditida</taxon>
        <taxon>Spirurina</taxon>
        <taxon>Spiruromorpha</taxon>
        <taxon>Filarioidea</taxon>
        <taxon>Onchocercidae</taxon>
        <taxon>Litomosoides</taxon>
    </lineage>
</organism>
<reference evidence="1 2" key="1">
    <citation type="submission" date="2018-08" db="EMBL/GenBank/DDBJ databases">
        <authorList>
            <person name="Laetsch R D."/>
            <person name="Stevens L."/>
            <person name="Kumar S."/>
            <person name="Blaxter L. M."/>
        </authorList>
    </citation>
    <scope>NUCLEOTIDE SEQUENCE [LARGE SCALE GENOMIC DNA]</scope>
</reference>
<evidence type="ECO:0000313" key="1">
    <source>
        <dbReference type="EMBL" id="VDK70853.1"/>
    </source>
</evidence>
<evidence type="ECO:0000313" key="2">
    <source>
        <dbReference type="Proteomes" id="UP000277928"/>
    </source>
</evidence>
<proteinExistence type="predicted"/>
<gene>
    <name evidence="1" type="ORF">NLS_LOCUS1248</name>
</gene>
<name>A0A3P6SM28_LITSI</name>
<accession>A0A3P6SM28</accession>
<dbReference type="EMBL" id="UYRX01000041">
    <property type="protein sequence ID" value="VDK70853.1"/>
    <property type="molecule type" value="Genomic_DNA"/>
</dbReference>
<dbReference type="AlphaFoldDB" id="A0A3P6SM28"/>
<keyword evidence="2" id="KW-1185">Reference proteome</keyword>
<dbReference type="Proteomes" id="UP000277928">
    <property type="component" value="Unassembled WGS sequence"/>
</dbReference>